<evidence type="ECO:0000313" key="4">
    <source>
        <dbReference type="Proteomes" id="UP001595533"/>
    </source>
</evidence>
<sequence>MDQSTISITINGKTHQLRLDDPEGIKSLPWEDRKQLIKVLEVIHQAEHVKKPDSQAVTPIRPDIKPDKPVANKKTATASSQDIDVLMSQLIIEDRKNQTPIPDRSVAIKWMLAIILVIIVLSLLF</sequence>
<evidence type="ECO:0000256" key="2">
    <source>
        <dbReference type="SAM" id="Phobius"/>
    </source>
</evidence>
<evidence type="ECO:0008006" key="5">
    <source>
        <dbReference type="Google" id="ProtNLM"/>
    </source>
</evidence>
<dbReference type="Proteomes" id="UP001595533">
    <property type="component" value="Unassembled WGS sequence"/>
</dbReference>
<accession>A0ABV7J9J1</accession>
<dbReference type="EMBL" id="JBHRTS010000005">
    <property type="protein sequence ID" value="MFC3194805.1"/>
    <property type="molecule type" value="Genomic_DNA"/>
</dbReference>
<evidence type="ECO:0000256" key="1">
    <source>
        <dbReference type="SAM" id="MobiDB-lite"/>
    </source>
</evidence>
<protein>
    <recommendedName>
        <fullName evidence="5">Flagellar protein FlaG</fullName>
    </recommendedName>
</protein>
<keyword evidence="4" id="KW-1185">Reference proteome</keyword>
<feature type="transmembrane region" description="Helical" evidence="2">
    <location>
        <begin position="106"/>
        <end position="124"/>
    </location>
</feature>
<keyword evidence="2" id="KW-1133">Transmembrane helix</keyword>
<organism evidence="3 4">
    <name type="scientific">Marinicella sediminis</name>
    <dbReference type="NCBI Taxonomy" id="1792834"/>
    <lineage>
        <taxon>Bacteria</taxon>
        <taxon>Pseudomonadati</taxon>
        <taxon>Pseudomonadota</taxon>
        <taxon>Gammaproteobacteria</taxon>
        <taxon>Lysobacterales</taxon>
        <taxon>Marinicellaceae</taxon>
        <taxon>Marinicella</taxon>
    </lineage>
</organism>
<keyword evidence="2" id="KW-0472">Membrane</keyword>
<feature type="region of interest" description="Disordered" evidence="1">
    <location>
        <begin position="50"/>
        <end position="75"/>
    </location>
</feature>
<dbReference type="RefSeq" id="WP_157892739.1">
    <property type="nucleotide sequence ID" value="NZ_JBHRTS010000005.1"/>
</dbReference>
<evidence type="ECO:0000313" key="3">
    <source>
        <dbReference type="EMBL" id="MFC3194805.1"/>
    </source>
</evidence>
<proteinExistence type="predicted"/>
<keyword evidence="2" id="KW-0812">Transmembrane</keyword>
<comment type="caution">
    <text evidence="3">The sequence shown here is derived from an EMBL/GenBank/DDBJ whole genome shotgun (WGS) entry which is preliminary data.</text>
</comment>
<name>A0ABV7J9J1_9GAMM</name>
<gene>
    <name evidence="3" type="ORF">ACFODZ_11195</name>
</gene>
<reference evidence="4" key="1">
    <citation type="journal article" date="2019" name="Int. J. Syst. Evol. Microbiol.">
        <title>The Global Catalogue of Microorganisms (GCM) 10K type strain sequencing project: providing services to taxonomists for standard genome sequencing and annotation.</title>
        <authorList>
            <consortium name="The Broad Institute Genomics Platform"/>
            <consortium name="The Broad Institute Genome Sequencing Center for Infectious Disease"/>
            <person name="Wu L."/>
            <person name="Ma J."/>
        </authorList>
    </citation>
    <scope>NUCLEOTIDE SEQUENCE [LARGE SCALE GENOMIC DNA]</scope>
    <source>
        <strain evidence="4">KCTC 42953</strain>
    </source>
</reference>